<evidence type="ECO:0000259" key="1">
    <source>
        <dbReference type="PROSITE" id="PS51379"/>
    </source>
</evidence>
<dbReference type="KEGG" id="aman:B6F84_02025"/>
<dbReference type="InterPro" id="IPR017896">
    <property type="entry name" value="4Fe4S_Fe-S-bd"/>
</dbReference>
<dbReference type="InterPro" id="IPR017900">
    <property type="entry name" value="4Fe4S_Fe_S_CS"/>
</dbReference>
<dbReference type="Proteomes" id="UP000193404">
    <property type="component" value="Chromosome"/>
</dbReference>
<dbReference type="STRING" id="282676.B6F84_02025"/>
<feature type="domain" description="4Fe-4S ferredoxin-type" evidence="1">
    <location>
        <begin position="270"/>
        <end position="293"/>
    </location>
</feature>
<dbReference type="Gene3D" id="3.30.70.20">
    <property type="match status" value="1"/>
</dbReference>
<reference evidence="2 3" key="1">
    <citation type="submission" date="2017-03" db="EMBL/GenBank/DDBJ databases">
        <title>Sulfur activation and transportation mechanism of thermophilic Archaea Acidianus manzaensis YN-25.</title>
        <authorList>
            <person name="Ma Y."/>
            <person name="Yang Y."/>
            <person name="Xia J."/>
        </authorList>
    </citation>
    <scope>NUCLEOTIDE SEQUENCE [LARGE SCALE GENOMIC DNA]</scope>
    <source>
        <strain evidence="2 3">YN-25</strain>
    </source>
</reference>
<dbReference type="PROSITE" id="PS00198">
    <property type="entry name" value="4FE4S_FER_1"/>
    <property type="match status" value="1"/>
</dbReference>
<dbReference type="PROSITE" id="PS51379">
    <property type="entry name" value="4FE4S_FER_2"/>
    <property type="match status" value="1"/>
</dbReference>
<dbReference type="Pfam" id="PF13183">
    <property type="entry name" value="Fer4_8"/>
    <property type="match status" value="1"/>
</dbReference>
<dbReference type="GeneID" id="41589658"/>
<dbReference type="EMBL" id="CP020477">
    <property type="protein sequence ID" value="ARM74922.1"/>
    <property type="molecule type" value="Genomic_DNA"/>
</dbReference>
<dbReference type="SUPFAM" id="SSF54862">
    <property type="entry name" value="4Fe-4S ferredoxins"/>
    <property type="match status" value="1"/>
</dbReference>
<keyword evidence="3" id="KW-1185">Reference proteome</keyword>
<dbReference type="OrthoDB" id="42878at2157"/>
<evidence type="ECO:0000313" key="2">
    <source>
        <dbReference type="EMBL" id="ARM74922.1"/>
    </source>
</evidence>
<sequence>MGLLEDFFSTLTNYNVKKVITVKSEDDVKNNFVNSAPIYDFFRASKVQGETILDFTSLKGVDDLGNSIRVLAGTSWKDVIKYNPEIYLPFDFSVGGSIYFNESGFGFNEFGDFSSRVEVDAYLNGEKYTGKYKGGIIYSVYIKKENKPFKIMKISGDSKFVISRTKSLLSNSPLPFRDISIVKNEDKTSLVVSYPEIREILVKRYLQGFSTGDQIFFTAKKYKYIYIGKTKLDSLNSDELEKANYAYISLRNNDAFYVILSDIELRVESVFPHLNFNGCIACGNCVEVCPHSSQNNSLMFSPIGFYVLSNKSEENIVANCHMCELCEEVCVADLNIVNALKNKAKLKSVSPSLNINIPQSKSIVITAISESFIKEIFELIKFLSLKGLKLGIITIDEPLDKLIKGDIDKEKMKKILEGVDEIITLTPEESYYLQILKSVKIIEITFAYYLLNNILNESIKNMKIHYPCFYSGSKYSGCSYELLNIINGEGYGNVLPKADISLCPLASKKLGIKSYVDLLGVNIDTTISDKIYSEVLKNLDSLNQIIDDLSWYKEVNPNVFDEVIVRAIMSALEDKEYFDLLFFYMNLNKYSFNEEIKNKVTNIVQGLLFGSGNEDKM</sequence>
<gene>
    <name evidence="2" type="ORF">B6F84_02025</name>
</gene>
<dbReference type="RefSeq" id="WP_148690676.1">
    <property type="nucleotide sequence ID" value="NZ_CP020477.1"/>
</dbReference>
<organism evidence="2 3">
    <name type="scientific">Acidianus manzaensis</name>
    <dbReference type="NCBI Taxonomy" id="282676"/>
    <lineage>
        <taxon>Archaea</taxon>
        <taxon>Thermoproteota</taxon>
        <taxon>Thermoprotei</taxon>
        <taxon>Sulfolobales</taxon>
        <taxon>Sulfolobaceae</taxon>
        <taxon>Acidianus</taxon>
    </lineage>
</organism>
<evidence type="ECO:0000313" key="3">
    <source>
        <dbReference type="Proteomes" id="UP000193404"/>
    </source>
</evidence>
<dbReference type="AlphaFoldDB" id="A0A1W6JXG0"/>
<protein>
    <recommendedName>
        <fullName evidence="1">4Fe-4S ferredoxin-type domain-containing protein</fullName>
    </recommendedName>
</protein>
<dbReference type="GO" id="GO:0016491">
    <property type="term" value="F:oxidoreductase activity"/>
    <property type="evidence" value="ECO:0007669"/>
    <property type="project" value="UniProtKB-ARBA"/>
</dbReference>
<accession>A0A1W6JXG0</accession>
<name>A0A1W6JXG0_9CREN</name>
<proteinExistence type="predicted"/>